<reference evidence="1 2" key="1">
    <citation type="submission" date="2023-01" db="EMBL/GenBank/DDBJ databases">
        <authorList>
            <person name="Lee S.H."/>
            <person name="Jung H.S."/>
            <person name="Yun J.U."/>
        </authorList>
    </citation>
    <scope>NUCLEOTIDE SEQUENCE [LARGE SCALE GENOMIC DNA]</scope>
    <source>
        <strain evidence="1 2">CBA3108</strain>
    </source>
</reference>
<dbReference type="SUPFAM" id="SSF54593">
    <property type="entry name" value="Glyoxalase/Bleomycin resistance protein/Dihydroxybiphenyl dioxygenase"/>
    <property type="match status" value="1"/>
</dbReference>
<reference evidence="1 2" key="2">
    <citation type="submission" date="2023-06" db="EMBL/GenBank/DDBJ databases">
        <title>The Gram-positive Non-spore-bearing Anaerobic Bacilli of Human Feces.</title>
        <authorList>
            <person name="Eggerth A.H."/>
        </authorList>
    </citation>
    <scope>NUCLEOTIDE SEQUENCE [LARGE SCALE GENOMIC DNA]</scope>
    <source>
        <strain evidence="1 2">CBA3108</strain>
    </source>
</reference>
<dbReference type="Proteomes" id="UP001212097">
    <property type="component" value="Chromosome"/>
</dbReference>
<evidence type="ECO:0000313" key="1">
    <source>
        <dbReference type="EMBL" id="WCC80894.1"/>
    </source>
</evidence>
<dbReference type="Gene3D" id="3.10.180.10">
    <property type="entry name" value="2,3-Dihydroxybiphenyl 1,2-Dioxygenase, domain 1"/>
    <property type="match status" value="1"/>
</dbReference>
<dbReference type="EMBL" id="CP115668">
    <property type="protein sequence ID" value="WCC80894.1"/>
    <property type="molecule type" value="Genomic_DNA"/>
</dbReference>
<gene>
    <name evidence="1" type="ORF">O6R08_05445</name>
</gene>
<dbReference type="RefSeq" id="WP_271419073.1">
    <property type="nucleotide sequence ID" value="NZ_CP115668.1"/>
</dbReference>
<name>A0ABY7R212_9ACTN</name>
<proteinExistence type="predicted"/>
<keyword evidence="2" id="KW-1185">Reference proteome</keyword>
<organism evidence="1 2">
    <name type="scientific">Cutibacterium equinum</name>
    <dbReference type="NCBI Taxonomy" id="3016342"/>
    <lineage>
        <taxon>Bacteria</taxon>
        <taxon>Bacillati</taxon>
        <taxon>Actinomycetota</taxon>
        <taxon>Actinomycetes</taxon>
        <taxon>Propionibacteriales</taxon>
        <taxon>Propionibacteriaceae</taxon>
        <taxon>Cutibacterium</taxon>
    </lineage>
</organism>
<dbReference type="InterPro" id="IPR029068">
    <property type="entry name" value="Glyas_Bleomycin-R_OHBP_Dase"/>
</dbReference>
<accession>A0ABY7R212</accession>
<sequence>MKLLIVQYSANPQASAKFYTALGLHGPAEVDPMWTELSAEGGTFAIHGGPTDHDKRGFDPCMVTDCPLEDVQANLVAAGFDPGRIVEEDFGRSLRVIDPDGNELQINQE</sequence>
<evidence type="ECO:0000313" key="2">
    <source>
        <dbReference type="Proteomes" id="UP001212097"/>
    </source>
</evidence>
<dbReference type="CDD" id="cd06587">
    <property type="entry name" value="VOC"/>
    <property type="match status" value="1"/>
</dbReference>
<protein>
    <submittedName>
        <fullName evidence="1">VOC family protein</fullName>
    </submittedName>
</protein>